<keyword evidence="2" id="KW-1185">Reference proteome</keyword>
<dbReference type="AlphaFoldDB" id="A0A178HWU3"/>
<dbReference type="RefSeq" id="WP_067457136.1">
    <property type="nucleotide sequence ID" value="NZ_LVVY01000093.1"/>
</dbReference>
<gene>
    <name evidence="1" type="ORF">A3840_12445</name>
</gene>
<comment type="caution">
    <text evidence="1">The sequence shown here is derived from an EMBL/GenBank/DDBJ whole genome shotgun (WGS) entry which is preliminary data.</text>
</comment>
<dbReference type="STRING" id="1770058.A3840_12445"/>
<dbReference type="EMBL" id="LVVY01000093">
    <property type="protein sequence ID" value="OAM76468.1"/>
    <property type="molecule type" value="Genomic_DNA"/>
</dbReference>
<evidence type="ECO:0000313" key="2">
    <source>
        <dbReference type="Proteomes" id="UP000078389"/>
    </source>
</evidence>
<evidence type="ECO:0000313" key="1">
    <source>
        <dbReference type="EMBL" id="OAM76468.1"/>
    </source>
</evidence>
<protein>
    <submittedName>
        <fullName evidence="1">Uncharacterized protein</fullName>
    </submittedName>
</protein>
<proteinExistence type="predicted"/>
<reference evidence="1 2" key="1">
    <citation type="submission" date="2016-03" db="EMBL/GenBank/DDBJ databases">
        <title>Genome sequencing of Devosia sp. S37.</title>
        <authorList>
            <person name="Mohd Nor M."/>
        </authorList>
    </citation>
    <scope>NUCLEOTIDE SEQUENCE [LARGE SCALE GENOMIC DNA]</scope>
    <source>
        <strain evidence="1 2">S37</strain>
    </source>
</reference>
<sequence length="146" mass="15855">MTKLGTATINGKQVSFFEPPHKDGPDFPWVDVKELAGAFLPPDAAIRMVEHAQRFGGDGERVVTVARNGDDIATIMCHAMAQGLCGFIDQQNGFVPADADDAGPVHWKYCVAAGRFAADHWPLSFEGIIHAFHHGGGHFMRGLRDD</sequence>
<name>A0A178HWU3_9HYPH</name>
<dbReference type="Proteomes" id="UP000078389">
    <property type="component" value="Unassembled WGS sequence"/>
</dbReference>
<accession>A0A178HWU3</accession>
<organism evidence="1 2">
    <name type="scientific">Devosia elaeis</name>
    <dbReference type="NCBI Taxonomy" id="1770058"/>
    <lineage>
        <taxon>Bacteria</taxon>
        <taxon>Pseudomonadati</taxon>
        <taxon>Pseudomonadota</taxon>
        <taxon>Alphaproteobacteria</taxon>
        <taxon>Hyphomicrobiales</taxon>
        <taxon>Devosiaceae</taxon>
        <taxon>Devosia</taxon>
    </lineage>
</organism>